<gene>
    <name evidence="1" type="ORF">LK07_09075</name>
</gene>
<dbReference type="Gene3D" id="3.40.50.720">
    <property type="entry name" value="NAD(P)-binding Rossmann-like Domain"/>
    <property type="match status" value="1"/>
</dbReference>
<keyword evidence="2" id="KW-1185">Reference proteome</keyword>
<dbReference type="AlphaFoldDB" id="A0A221NWG1"/>
<dbReference type="InterPro" id="IPR022291">
    <property type="entry name" value="Bacteriocin_synth_cyclodeHase"/>
</dbReference>
<dbReference type="KEGG" id="splu:LK06_007975"/>
<name>A0A221NWG1_9ACTN</name>
<dbReference type="EMBL" id="CP022433">
    <property type="protein sequence ID" value="ASN24166.1"/>
    <property type="molecule type" value="Genomic_DNA"/>
</dbReference>
<organism evidence="1 2">
    <name type="scientific">Streptomyces pluripotens</name>
    <dbReference type="NCBI Taxonomy" id="1355015"/>
    <lineage>
        <taxon>Bacteria</taxon>
        <taxon>Bacillati</taxon>
        <taxon>Actinomycetota</taxon>
        <taxon>Actinomycetes</taxon>
        <taxon>Kitasatosporales</taxon>
        <taxon>Streptomycetaceae</taxon>
        <taxon>Streptomyces</taxon>
    </lineage>
</organism>
<accession>A0A221NWG1</accession>
<proteinExistence type="predicted"/>
<dbReference type="GO" id="GO:0008641">
    <property type="term" value="F:ubiquitin-like modifier activating enzyme activity"/>
    <property type="evidence" value="ECO:0007669"/>
    <property type="project" value="InterPro"/>
</dbReference>
<reference evidence="1 2" key="1">
    <citation type="submission" date="2017-07" db="EMBL/GenBank/DDBJ databases">
        <title>Genome sequence of Streptomyces pluripotens MUSC 137T.</title>
        <authorList>
            <person name="Ser H.-L."/>
            <person name="Lee L.-H."/>
        </authorList>
    </citation>
    <scope>NUCLEOTIDE SEQUENCE [LARGE SCALE GENOMIC DNA]</scope>
    <source>
        <strain evidence="1 2">MUSC 137</strain>
    </source>
</reference>
<protein>
    <submittedName>
        <fullName evidence="1">Uncharacterized protein</fullName>
    </submittedName>
</protein>
<dbReference type="Proteomes" id="UP000031501">
    <property type="component" value="Chromosome"/>
</dbReference>
<dbReference type="STRING" id="1355015.LK06_007975"/>
<sequence length="351" mass="38245">MHRGEGMASAINPRVRKAFTVIGHSPDVVELRTGVWNPRSFTLTDETEGGKLFNIVSGLDGSLSRRDLAKREGVSRADVEAVVDHLYGLGVIEETPTGALDAYVEQVATIGAAAEAPRFADRLLLLGDPRITEQIEAQSGGALRIPVSRPGAADPLWKRFTELEPAALHDGLDVAALAEEFAPWRDSFAVLAESTIRPLRFRAFNRLAQELNITWIHGALDGPFVFVGPTVVPHRSACWECFETRVTMNLREASSYLTYKNALAKGDVLAGEAPVLPALTGLLASHLGLETVNYLHSGSTFSIDKVLGVYLPTMEIAYNEVLRMPGCRGCAPVPERDDTSLVFDPRTWLDD</sequence>
<dbReference type="NCBIfam" id="TIGR03882">
    <property type="entry name" value="cyclo_dehyd_2"/>
    <property type="match status" value="1"/>
</dbReference>
<evidence type="ECO:0000313" key="1">
    <source>
        <dbReference type="EMBL" id="ASN24166.1"/>
    </source>
</evidence>
<evidence type="ECO:0000313" key="2">
    <source>
        <dbReference type="Proteomes" id="UP000031501"/>
    </source>
</evidence>
<dbReference type="SUPFAM" id="SSF69572">
    <property type="entry name" value="Activating enzymes of the ubiquitin-like proteins"/>
    <property type="match status" value="1"/>
</dbReference>
<dbReference type="InterPro" id="IPR035985">
    <property type="entry name" value="Ubiquitin-activating_enz"/>
</dbReference>